<dbReference type="Pfam" id="PF07730">
    <property type="entry name" value="HisKA_3"/>
    <property type="match status" value="1"/>
</dbReference>
<dbReference type="PANTHER" id="PTHR24421:SF10">
    <property type="entry name" value="NITRATE_NITRITE SENSOR PROTEIN NARQ"/>
    <property type="match status" value="1"/>
</dbReference>
<evidence type="ECO:0000256" key="17">
    <source>
        <dbReference type="ARBA" id="ARBA00024827"/>
    </source>
</evidence>
<sequence>MLSMKWIGNIRRWQSLTLPGQFLLAGAIVMIGAMVLVGNWISQRIEDAVVQNSATSAALFMESFISPLSQELADTDTLSPPARQALAEIFDGTTIGERVVSYKIWLAGGRVVHASDVSLIGQVFEPSDDLITAWSGEISSSFEDLDDLENVAEAALGVPLLEVYSPIRQVWTGDVIAVAEFYEVADQLASDIISARRTSWLVVAGTFLGSGLLLFGIVQAGGRTIRLQRMELTEQLARTETISAQNAQLRRRVVAASSRAIAQTEQAIRRIGSDLHDGPAQYLSLASLRLDGALRDPEATEQDATLVRESLDKALEELRIISRGLALPDIDTLDVKTLIDRAISDHHRQTGLDITNDVRVGADLPMNYAQKLCIFRFLQEALSNASRHADVDEASVTARTDGLGVCVTVADEGTGFDPHKSRQMRTDGGQGLLGLRDRAESIGGTLAIMSTVGNGTTLKLTLPYEEAAP</sequence>
<keyword evidence="12 21" id="KW-0418">Kinase</keyword>
<comment type="catalytic activity">
    <reaction evidence="1">
        <text>ATP + protein L-histidine = ADP + protein N-phospho-L-histidine.</text>
        <dbReference type="EC" id="2.7.13.3"/>
    </reaction>
</comment>
<evidence type="ECO:0000313" key="21">
    <source>
        <dbReference type="EMBL" id="SEW10958.1"/>
    </source>
</evidence>
<evidence type="ECO:0000256" key="15">
    <source>
        <dbReference type="ARBA" id="ARBA00023012"/>
    </source>
</evidence>
<evidence type="ECO:0000256" key="2">
    <source>
        <dbReference type="ARBA" id="ARBA00001966"/>
    </source>
</evidence>
<dbReference type="GO" id="GO:0051539">
    <property type="term" value="F:4 iron, 4 sulfur cluster binding"/>
    <property type="evidence" value="ECO:0007669"/>
    <property type="project" value="UniProtKB-KW"/>
</dbReference>
<comment type="cofactor">
    <cofactor evidence="2">
        <name>[4Fe-4S] cluster</name>
        <dbReference type="ChEBI" id="CHEBI:49883"/>
    </cofactor>
</comment>
<keyword evidence="19" id="KW-1133">Transmembrane helix</keyword>
<evidence type="ECO:0000256" key="11">
    <source>
        <dbReference type="ARBA" id="ARBA00022741"/>
    </source>
</evidence>
<dbReference type="InterPro" id="IPR004358">
    <property type="entry name" value="Sig_transdc_His_kin-like_C"/>
</dbReference>
<evidence type="ECO:0000256" key="19">
    <source>
        <dbReference type="SAM" id="Phobius"/>
    </source>
</evidence>
<comment type="function">
    <text evidence="17">Member of the two-component regulatory system NreB/NreC involved in the control of dissimilatory nitrate/nitrite reduction in response to oxygen. NreB functions as a direct oxygen sensor histidine kinase which is autophosphorylated, in the absence of oxygen, probably at the conserved histidine residue, and transfers its phosphate group probably to a conserved aspartate residue of NreC. NreB/NreC activates the expression of the nitrate (narGHJI) and nitrite (nir) reductase operons, as well as the putative nitrate transporter gene narT.</text>
</comment>
<proteinExistence type="predicted"/>
<dbReference type="GO" id="GO:0005737">
    <property type="term" value="C:cytoplasm"/>
    <property type="evidence" value="ECO:0007669"/>
    <property type="project" value="UniProtKB-SubCell"/>
</dbReference>
<dbReference type="Gene3D" id="3.30.565.10">
    <property type="entry name" value="Histidine kinase-like ATPase, C-terminal domain"/>
    <property type="match status" value="1"/>
</dbReference>
<name>A0A1I0PA24_9RHOB</name>
<keyword evidence="14" id="KW-0408">Iron</keyword>
<keyword evidence="10" id="KW-0479">Metal-binding</keyword>
<evidence type="ECO:0000256" key="4">
    <source>
        <dbReference type="ARBA" id="ARBA00012438"/>
    </source>
</evidence>
<dbReference type="GO" id="GO:0005524">
    <property type="term" value="F:ATP binding"/>
    <property type="evidence" value="ECO:0007669"/>
    <property type="project" value="UniProtKB-KW"/>
</dbReference>
<dbReference type="InterPro" id="IPR005467">
    <property type="entry name" value="His_kinase_dom"/>
</dbReference>
<dbReference type="EMBL" id="FOJB01000001">
    <property type="protein sequence ID" value="SEW10958.1"/>
    <property type="molecule type" value="Genomic_DNA"/>
</dbReference>
<keyword evidence="19" id="KW-0472">Membrane</keyword>
<dbReference type="STRING" id="1173584.SAMN05444851_1458"/>
<organism evidence="21 22">
    <name type="scientific">Aliiroseovarius sediminilitoris</name>
    <dbReference type="NCBI Taxonomy" id="1173584"/>
    <lineage>
        <taxon>Bacteria</taxon>
        <taxon>Pseudomonadati</taxon>
        <taxon>Pseudomonadota</taxon>
        <taxon>Alphaproteobacteria</taxon>
        <taxon>Rhodobacterales</taxon>
        <taxon>Paracoccaceae</taxon>
        <taxon>Aliiroseovarius</taxon>
    </lineage>
</organism>
<dbReference type="AlphaFoldDB" id="A0A1I0PA24"/>
<keyword evidence="9" id="KW-0808">Transferase</keyword>
<dbReference type="InterPro" id="IPR050482">
    <property type="entry name" value="Sensor_HK_TwoCompSys"/>
</dbReference>
<keyword evidence="13" id="KW-0067">ATP-binding</keyword>
<dbReference type="GO" id="GO:0016020">
    <property type="term" value="C:membrane"/>
    <property type="evidence" value="ECO:0007669"/>
    <property type="project" value="InterPro"/>
</dbReference>
<feature type="transmembrane region" description="Helical" evidence="19">
    <location>
        <begin position="21"/>
        <end position="41"/>
    </location>
</feature>
<evidence type="ECO:0000313" key="22">
    <source>
        <dbReference type="Proteomes" id="UP000199650"/>
    </source>
</evidence>
<evidence type="ECO:0000256" key="3">
    <source>
        <dbReference type="ARBA" id="ARBA00004496"/>
    </source>
</evidence>
<evidence type="ECO:0000256" key="8">
    <source>
        <dbReference type="ARBA" id="ARBA00022553"/>
    </source>
</evidence>
<dbReference type="InterPro" id="IPR011712">
    <property type="entry name" value="Sig_transdc_His_kin_sub3_dim/P"/>
</dbReference>
<protein>
    <recommendedName>
        <fullName evidence="5">Oxygen sensor histidine kinase NreB</fullName>
        <ecNumber evidence="4">2.7.13.3</ecNumber>
    </recommendedName>
    <alternativeName>
        <fullName evidence="18">Nitrogen regulation protein B</fullName>
    </alternativeName>
</protein>
<dbReference type="InterPro" id="IPR036890">
    <property type="entry name" value="HATPase_C_sf"/>
</dbReference>
<keyword evidence="16" id="KW-0411">Iron-sulfur</keyword>
<evidence type="ECO:0000259" key="20">
    <source>
        <dbReference type="PROSITE" id="PS50109"/>
    </source>
</evidence>
<keyword evidence="19" id="KW-0812">Transmembrane</keyword>
<evidence type="ECO:0000256" key="5">
    <source>
        <dbReference type="ARBA" id="ARBA00017322"/>
    </source>
</evidence>
<feature type="domain" description="Histidine kinase" evidence="20">
    <location>
        <begin position="270"/>
        <end position="466"/>
    </location>
</feature>
<dbReference type="GO" id="GO:0000155">
    <property type="term" value="F:phosphorelay sensor kinase activity"/>
    <property type="evidence" value="ECO:0007669"/>
    <property type="project" value="InterPro"/>
</dbReference>
<evidence type="ECO:0000256" key="1">
    <source>
        <dbReference type="ARBA" id="ARBA00000085"/>
    </source>
</evidence>
<dbReference type="Proteomes" id="UP000199650">
    <property type="component" value="Unassembled WGS sequence"/>
</dbReference>
<dbReference type="PRINTS" id="PR00344">
    <property type="entry name" value="BCTRLSENSOR"/>
</dbReference>
<gene>
    <name evidence="21" type="ORF">SAMN05444851_1458</name>
</gene>
<dbReference type="SUPFAM" id="SSF55874">
    <property type="entry name" value="ATPase domain of HSP90 chaperone/DNA topoisomerase II/histidine kinase"/>
    <property type="match status" value="1"/>
</dbReference>
<dbReference type="GO" id="GO:0046983">
    <property type="term" value="F:protein dimerization activity"/>
    <property type="evidence" value="ECO:0007669"/>
    <property type="project" value="InterPro"/>
</dbReference>
<evidence type="ECO:0000256" key="12">
    <source>
        <dbReference type="ARBA" id="ARBA00022777"/>
    </source>
</evidence>
<evidence type="ECO:0000256" key="10">
    <source>
        <dbReference type="ARBA" id="ARBA00022723"/>
    </source>
</evidence>
<keyword evidence="6" id="KW-0004">4Fe-4S</keyword>
<keyword evidence="7" id="KW-0963">Cytoplasm</keyword>
<dbReference type="InterPro" id="IPR003594">
    <property type="entry name" value="HATPase_dom"/>
</dbReference>
<keyword evidence="22" id="KW-1185">Reference proteome</keyword>
<comment type="subcellular location">
    <subcellularLocation>
        <location evidence="3">Cytoplasm</location>
    </subcellularLocation>
</comment>
<dbReference type="PANTHER" id="PTHR24421">
    <property type="entry name" value="NITRATE/NITRITE SENSOR PROTEIN NARX-RELATED"/>
    <property type="match status" value="1"/>
</dbReference>
<dbReference type="CDD" id="cd16917">
    <property type="entry name" value="HATPase_UhpB-NarQ-NarX-like"/>
    <property type="match status" value="1"/>
</dbReference>
<keyword evidence="8" id="KW-0597">Phosphoprotein</keyword>
<evidence type="ECO:0000256" key="18">
    <source>
        <dbReference type="ARBA" id="ARBA00030800"/>
    </source>
</evidence>
<dbReference type="Pfam" id="PF02518">
    <property type="entry name" value="HATPase_c"/>
    <property type="match status" value="1"/>
</dbReference>
<evidence type="ECO:0000256" key="9">
    <source>
        <dbReference type="ARBA" id="ARBA00022679"/>
    </source>
</evidence>
<dbReference type="PROSITE" id="PS50109">
    <property type="entry name" value="HIS_KIN"/>
    <property type="match status" value="1"/>
</dbReference>
<dbReference type="Gene3D" id="1.20.5.1930">
    <property type="match status" value="1"/>
</dbReference>
<dbReference type="EC" id="2.7.13.3" evidence="4"/>
<keyword evidence="11" id="KW-0547">Nucleotide-binding</keyword>
<dbReference type="RefSeq" id="WP_091429474.1">
    <property type="nucleotide sequence ID" value="NZ_FOJB01000001.1"/>
</dbReference>
<dbReference type="GO" id="GO:0046872">
    <property type="term" value="F:metal ion binding"/>
    <property type="evidence" value="ECO:0007669"/>
    <property type="project" value="UniProtKB-KW"/>
</dbReference>
<evidence type="ECO:0000256" key="7">
    <source>
        <dbReference type="ARBA" id="ARBA00022490"/>
    </source>
</evidence>
<keyword evidence="15" id="KW-0902">Two-component regulatory system</keyword>
<accession>A0A1I0PA24</accession>
<evidence type="ECO:0000256" key="6">
    <source>
        <dbReference type="ARBA" id="ARBA00022485"/>
    </source>
</evidence>
<feature type="transmembrane region" description="Helical" evidence="19">
    <location>
        <begin position="200"/>
        <end position="220"/>
    </location>
</feature>
<reference evidence="21 22" key="1">
    <citation type="submission" date="2016-10" db="EMBL/GenBank/DDBJ databases">
        <authorList>
            <person name="de Groot N.N."/>
        </authorList>
    </citation>
    <scope>NUCLEOTIDE SEQUENCE [LARGE SCALE GENOMIC DNA]</scope>
    <source>
        <strain evidence="21 22">DSM 29439</strain>
    </source>
</reference>
<dbReference type="SMART" id="SM00387">
    <property type="entry name" value="HATPase_c"/>
    <property type="match status" value="1"/>
</dbReference>
<dbReference type="OrthoDB" id="9778496at2"/>
<evidence type="ECO:0000256" key="16">
    <source>
        <dbReference type="ARBA" id="ARBA00023014"/>
    </source>
</evidence>
<evidence type="ECO:0000256" key="14">
    <source>
        <dbReference type="ARBA" id="ARBA00023004"/>
    </source>
</evidence>
<evidence type="ECO:0000256" key="13">
    <source>
        <dbReference type="ARBA" id="ARBA00022840"/>
    </source>
</evidence>